<evidence type="ECO:0000256" key="2">
    <source>
        <dbReference type="ARBA" id="ARBA00023315"/>
    </source>
</evidence>
<dbReference type="EMBL" id="POSP01000003">
    <property type="protein sequence ID" value="PND37397.1"/>
    <property type="molecule type" value="Genomic_DNA"/>
</dbReference>
<dbReference type="GO" id="GO:0016747">
    <property type="term" value="F:acyltransferase activity, transferring groups other than amino-acyl groups"/>
    <property type="evidence" value="ECO:0007669"/>
    <property type="project" value="InterPro"/>
</dbReference>
<dbReference type="PANTHER" id="PTHR43877">
    <property type="entry name" value="AMINOALKYLPHOSPHONATE N-ACETYLTRANSFERASE-RELATED-RELATED"/>
    <property type="match status" value="1"/>
</dbReference>
<feature type="domain" description="N-acetyltransferase" evidence="3">
    <location>
        <begin position="4"/>
        <end position="168"/>
    </location>
</feature>
<dbReference type="InterPro" id="IPR000182">
    <property type="entry name" value="GNAT_dom"/>
</dbReference>
<keyword evidence="5" id="KW-1185">Reference proteome</keyword>
<dbReference type="Gene3D" id="3.40.630.30">
    <property type="match status" value="1"/>
</dbReference>
<sequence length="174" mass="19103">MEKITIRRSQVSDAAAMAQLMSHPEVFSGLLQLPYPSEELWRARLQDNAVPGKTDLSLVAEVQGQVLGSAGLHPAGASLRRRHAMGLGISVAAEAQGQGIGRALMAALMDYADNWGQVLRTELTVYADNARAIRLYESFGFQREGLMRAYALRNGVYVDTLAMARLHPNPPRWN</sequence>
<dbReference type="PROSITE" id="PS51186">
    <property type="entry name" value="GNAT"/>
    <property type="match status" value="1"/>
</dbReference>
<evidence type="ECO:0000259" key="3">
    <source>
        <dbReference type="PROSITE" id="PS51186"/>
    </source>
</evidence>
<dbReference type="OrthoDB" id="336415at2"/>
<evidence type="ECO:0000313" key="5">
    <source>
        <dbReference type="Proteomes" id="UP000235916"/>
    </source>
</evidence>
<comment type="caution">
    <text evidence="4">The sequence shown here is derived from an EMBL/GenBank/DDBJ whole genome shotgun (WGS) entry which is preliminary data.</text>
</comment>
<dbReference type="AlphaFoldDB" id="A0A2N8KVA8"/>
<evidence type="ECO:0000313" key="4">
    <source>
        <dbReference type="EMBL" id="PND37397.1"/>
    </source>
</evidence>
<dbReference type="InterPro" id="IPR050832">
    <property type="entry name" value="Bact_Acetyltransf"/>
</dbReference>
<dbReference type="InterPro" id="IPR016181">
    <property type="entry name" value="Acyl_CoA_acyltransferase"/>
</dbReference>
<organism evidence="4 5">
    <name type="scientific">Kinneretia aquatilis</name>
    <dbReference type="NCBI Taxonomy" id="2070761"/>
    <lineage>
        <taxon>Bacteria</taxon>
        <taxon>Pseudomonadati</taxon>
        <taxon>Pseudomonadota</taxon>
        <taxon>Betaproteobacteria</taxon>
        <taxon>Burkholderiales</taxon>
        <taxon>Sphaerotilaceae</taxon>
        <taxon>Roseateles</taxon>
    </lineage>
</organism>
<evidence type="ECO:0000256" key="1">
    <source>
        <dbReference type="ARBA" id="ARBA00022679"/>
    </source>
</evidence>
<dbReference type="CDD" id="cd04301">
    <property type="entry name" value="NAT_SF"/>
    <property type="match status" value="1"/>
</dbReference>
<gene>
    <name evidence="4" type="ORF">C1O66_07550</name>
</gene>
<keyword evidence="2" id="KW-0012">Acyltransferase</keyword>
<keyword evidence="1 4" id="KW-0808">Transferase</keyword>
<dbReference type="Pfam" id="PF00583">
    <property type="entry name" value="Acetyltransf_1"/>
    <property type="match status" value="1"/>
</dbReference>
<proteinExistence type="predicted"/>
<dbReference type="RefSeq" id="WP_102767316.1">
    <property type="nucleotide sequence ID" value="NZ_POSP01000003.1"/>
</dbReference>
<dbReference type="Proteomes" id="UP000235916">
    <property type="component" value="Unassembled WGS sequence"/>
</dbReference>
<protein>
    <submittedName>
        <fullName evidence="4">GNAT family N-acetyltransferase</fullName>
    </submittedName>
</protein>
<name>A0A2N8KVA8_9BURK</name>
<accession>A0A2N8KVA8</accession>
<reference evidence="4 5" key="1">
    <citation type="submission" date="2018-01" db="EMBL/GenBank/DDBJ databases">
        <title>Draft genome sequence of Paucibacter aquatile CR182 isolated from freshwater of the Nakdong River.</title>
        <authorList>
            <person name="Choi A."/>
            <person name="Chung E.J."/>
        </authorList>
    </citation>
    <scope>NUCLEOTIDE SEQUENCE [LARGE SCALE GENOMIC DNA]</scope>
    <source>
        <strain evidence="4 5">CR182</strain>
    </source>
</reference>
<dbReference type="SUPFAM" id="SSF55729">
    <property type="entry name" value="Acyl-CoA N-acyltransferases (Nat)"/>
    <property type="match status" value="1"/>
</dbReference>